<feature type="transmembrane region" description="Helical" evidence="5">
    <location>
        <begin position="93"/>
        <end position="116"/>
    </location>
</feature>
<feature type="transmembrane region" description="Helical" evidence="5">
    <location>
        <begin position="154"/>
        <end position="174"/>
    </location>
</feature>
<dbReference type="PANTHER" id="PTHR31851">
    <property type="entry name" value="FE(2+)/MN(2+) TRANSPORTER PCL1"/>
    <property type="match status" value="1"/>
</dbReference>
<feature type="transmembrane region" description="Helical" evidence="5">
    <location>
        <begin position="122"/>
        <end position="142"/>
    </location>
</feature>
<protein>
    <recommendedName>
        <fullName evidence="8">VIT family protein</fullName>
    </recommendedName>
</protein>
<evidence type="ECO:0000256" key="4">
    <source>
        <dbReference type="ARBA" id="ARBA00023136"/>
    </source>
</evidence>
<evidence type="ECO:0000256" key="1">
    <source>
        <dbReference type="ARBA" id="ARBA00004127"/>
    </source>
</evidence>
<dbReference type="AlphaFoldDB" id="A0A1F7UIF0"/>
<evidence type="ECO:0000256" key="2">
    <source>
        <dbReference type="ARBA" id="ARBA00022692"/>
    </source>
</evidence>
<feature type="transmembrane region" description="Helical" evidence="5">
    <location>
        <begin position="52"/>
        <end position="73"/>
    </location>
</feature>
<evidence type="ECO:0000256" key="3">
    <source>
        <dbReference type="ARBA" id="ARBA00022989"/>
    </source>
</evidence>
<dbReference type="CDD" id="cd01059">
    <property type="entry name" value="CCC1_like"/>
    <property type="match status" value="1"/>
</dbReference>
<comment type="subcellular location">
    <subcellularLocation>
        <location evidence="1">Endomembrane system</location>
        <topology evidence="1">Multi-pass membrane protein</topology>
    </subcellularLocation>
</comment>
<comment type="caution">
    <text evidence="6">The sequence shown here is derived from an EMBL/GenBank/DDBJ whole genome shotgun (WGS) entry which is preliminary data.</text>
</comment>
<dbReference type="GO" id="GO:0005384">
    <property type="term" value="F:manganese ion transmembrane transporter activity"/>
    <property type="evidence" value="ECO:0007669"/>
    <property type="project" value="InterPro"/>
</dbReference>
<proteinExistence type="predicted"/>
<feature type="transmembrane region" description="Helical" evidence="5">
    <location>
        <begin position="21"/>
        <end position="46"/>
    </location>
</feature>
<name>A0A1F7UIF0_9BACT</name>
<sequence>MPRHLMPVGESKRKESFAVYIRNFIFGVEDSLVSTVGLLSGVAVAGMSRENIFMAGTVLISVEAFSMAVGSYLSEHSAEEYMNGSSTGVRQPLLAGVIMFFSYFLAGLLPLAPYAFLEPGAALRLSIGISLASLFVLGAVGAKVFRISILRHGLEMLIIGGVAIAVGVLVGNLAGRF</sequence>
<dbReference type="GO" id="GO:0030026">
    <property type="term" value="P:intracellular manganese ion homeostasis"/>
    <property type="evidence" value="ECO:0007669"/>
    <property type="project" value="InterPro"/>
</dbReference>
<dbReference type="GO" id="GO:0012505">
    <property type="term" value="C:endomembrane system"/>
    <property type="evidence" value="ECO:0007669"/>
    <property type="project" value="UniProtKB-SubCell"/>
</dbReference>
<dbReference type="EMBL" id="MGEG01000047">
    <property type="protein sequence ID" value="OGL78022.1"/>
    <property type="molecule type" value="Genomic_DNA"/>
</dbReference>
<dbReference type="Pfam" id="PF01988">
    <property type="entry name" value="VIT1"/>
    <property type="match status" value="2"/>
</dbReference>
<accession>A0A1F7UIF0</accession>
<dbReference type="InterPro" id="IPR008217">
    <property type="entry name" value="Ccc1_fam"/>
</dbReference>
<reference evidence="6 7" key="1">
    <citation type="journal article" date="2016" name="Nat. Commun.">
        <title>Thousands of microbial genomes shed light on interconnected biogeochemical processes in an aquifer system.</title>
        <authorList>
            <person name="Anantharaman K."/>
            <person name="Brown C.T."/>
            <person name="Hug L.A."/>
            <person name="Sharon I."/>
            <person name="Castelle C.J."/>
            <person name="Probst A.J."/>
            <person name="Thomas B.C."/>
            <person name="Singh A."/>
            <person name="Wilkins M.J."/>
            <person name="Karaoz U."/>
            <person name="Brodie E.L."/>
            <person name="Williams K.H."/>
            <person name="Hubbard S.S."/>
            <person name="Banfield J.F."/>
        </authorList>
    </citation>
    <scope>NUCLEOTIDE SEQUENCE [LARGE SCALE GENOMIC DNA]</scope>
</reference>
<keyword evidence="4 5" id="KW-0472">Membrane</keyword>
<evidence type="ECO:0000313" key="6">
    <source>
        <dbReference type="EMBL" id="OGL78022.1"/>
    </source>
</evidence>
<organism evidence="6 7">
    <name type="scientific">Candidatus Uhrbacteria bacterium RIFCSPHIGHO2_12_FULL_57_11</name>
    <dbReference type="NCBI Taxonomy" id="1802398"/>
    <lineage>
        <taxon>Bacteria</taxon>
        <taxon>Candidatus Uhriibacteriota</taxon>
    </lineage>
</organism>
<keyword evidence="3 5" id="KW-1133">Transmembrane helix</keyword>
<dbReference type="Proteomes" id="UP000176598">
    <property type="component" value="Unassembled WGS sequence"/>
</dbReference>
<evidence type="ECO:0000256" key="5">
    <source>
        <dbReference type="SAM" id="Phobius"/>
    </source>
</evidence>
<keyword evidence="2 5" id="KW-0812">Transmembrane</keyword>
<evidence type="ECO:0000313" key="7">
    <source>
        <dbReference type="Proteomes" id="UP000176598"/>
    </source>
</evidence>
<gene>
    <name evidence="6" type="ORF">A3F28_03080</name>
</gene>
<evidence type="ECO:0008006" key="8">
    <source>
        <dbReference type="Google" id="ProtNLM"/>
    </source>
</evidence>